<dbReference type="Gene3D" id="1.10.510.10">
    <property type="entry name" value="Transferase(Phosphotransferase) domain 1"/>
    <property type="match status" value="1"/>
</dbReference>
<dbReference type="AlphaFoldDB" id="A0A8J5GTM3"/>
<dbReference type="EMBL" id="JACMSC010000009">
    <property type="protein sequence ID" value="KAG6505993.1"/>
    <property type="molecule type" value="Genomic_DNA"/>
</dbReference>
<evidence type="ECO:0000313" key="11">
    <source>
        <dbReference type="Proteomes" id="UP000734854"/>
    </source>
</evidence>
<comment type="caution">
    <text evidence="10">The sequence shown here is derived from an EMBL/GenBank/DDBJ whole genome shotgun (WGS) entry which is preliminary data.</text>
</comment>
<feature type="compositionally biased region" description="Basic and acidic residues" evidence="7">
    <location>
        <begin position="808"/>
        <end position="820"/>
    </location>
</feature>
<organism evidence="10 11">
    <name type="scientific">Zingiber officinale</name>
    <name type="common">Ginger</name>
    <name type="synonym">Amomum zingiber</name>
    <dbReference type="NCBI Taxonomy" id="94328"/>
    <lineage>
        <taxon>Eukaryota</taxon>
        <taxon>Viridiplantae</taxon>
        <taxon>Streptophyta</taxon>
        <taxon>Embryophyta</taxon>
        <taxon>Tracheophyta</taxon>
        <taxon>Spermatophyta</taxon>
        <taxon>Magnoliopsida</taxon>
        <taxon>Liliopsida</taxon>
        <taxon>Zingiberales</taxon>
        <taxon>Zingiberaceae</taxon>
        <taxon>Zingiber</taxon>
    </lineage>
</organism>
<dbReference type="Proteomes" id="UP000734854">
    <property type="component" value="Unassembled WGS sequence"/>
</dbReference>
<evidence type="ECO:0000256" key="4">
    <source>
        <dbReference type="ARBA" id="ARBA00022840"/>
    </source>
</evidence>
<accession>A0A8J5GTM3</accession>
<feature type="signal peptide" evidence="8">
    <location>
        <begin position="1"/>
        <end position="30"/>
    </location>
</feature>
<dbReference type="SMART" id="SM00220">
    <property type="entry name" value="S_TKc"/>
    <property type="match status" value="1"/>
</dbReference>
<evidence type="ECO:0000256" key="5">
    <source>
        <dbReference type="ARBA" id="ARBA00023157"/>
    </source>
</evidence>
<feature type="compositionally biased region" description="Polar residues" evidence="7">
    <location>
        <begin position="831"/>
        <end position="843"/>
    </location>
</feature>
<keyword evidence="6" id="KW-0325">Glycoprotein</keyword>
<evidence type="ECO:0000256" key="6">
    <source>
        <dbReference type="ARBA" id="ARBA00023180"/>
    </source>
</evidence>
<evidence type="ECO:0000256" key="1">
    <source>
        <dbReference type="ARBA" id="ARBA00004479"/>
    </source>
</evidence>
<feature type="chain" id="PRO_5035206291" description="Protein kinase domain-containing protein" evidence="8">
    <location>
        <begin position="31"/>
        <end position="843"/>
    </location>
</feature>
<name>A0A8J5GTM3_ZINOF</name>
<proteinExistence type="predicted"/>
<dbReference type="InterPro" id="IPR008271">
    <property type="entry name" value="Ser/Thr_kinase_AS"/>
</dbReference>
<keyword evidence="2 8" id="KW-0732">Signal</keyword>
<dbReference type="Pfam" id="PF00069">
    <property type="entry name" value="Pkinase"/>
    <property type="match status" value="1"/>
</dbReference>
<feature type="region of interest" description="Disordered" evidence="7">
    <location>
        <begin position="808"/>
        <end position="843"/>
    </location>
</feature>
<sequence>MENQHLKLVARTMGFTEILPLLISLTLVKASTNSANANQNFTLPSYCPKTCGDIKIEYPFGIGHGCFYAAGFNLTCSYDSKPPSLLLENSNLQVKEFDINVGLVRIESPYAIMNVSQESISTTLINLTNSPFTISDQNYVGDPFIDETRDNRLFVLGCNGTASIVDPITNTIVAACSSICSSNYTSTIDNGFWYSGNGYCSIYLNDLKFNKTSLTLKLSRPNYENENNHMKNNSDRSNIIAFLCDEIFCREADPQSFIKNEDKTKTNTSLSWHIKDHSSCKEAWNYPATYACRSSNTNCYDITDKAFYVDDQNDTVGYICQCSFGHHGNPYIPYGCQLDPYINLTPAKDCRKKCGNMTIPFPFGVKKKCYRSQEFALSCNKSSHPPTLLYQDHRLKVKAISLEDGQLELLPDDVQSYELELNNNKYLAVQKEKSIIYNWIVGYETCDDAAKNKSTFACRAQYSSCLDASATRNHSGSAYRCKCKEGYEGNPYIPNGCQDHLHVSQGESKLSWADRLKIATESAGALAYLHSAASISIFHRDVKSSNILLDDTLRAKVSDFGASKFIPLDQTHTVTVIYGTFGYLDPEYYQTGQLTEKSDVYSFGVILLELLTGKKPIYLTKTGLQQNLATNFLQTTGEKTLFDLIEDRILQEGTKQELFEISSLIEMCLSLKGVERPTMKEVEYRLQGIRKTRMKKRGLCDPKGNEEIEYLLTLSSYSSSELTKKVTDPEEIWKDYFKSHPKDEHYRTDTFEDYEYLRIAVGNGTATRKYSMGLGYDTDARTLEVEGNRSTTVLDDYVFDHNTSEFVQSDRQKLSDEPSFFKESAPPLPSQPISLEVNPTTKK</sequence>
<dbReference type="InterPro" id="IPR025287">
    <property type="entry name" value="WAK_GUB"/>
</dbReference>
<dbReference type="GO" id="GO:0030247">
    <property type="term" value="F:polysaccharide binding"/>
    <property type="evidence" value="ECO:0007669"/>
    <property type="project" value="InterPro"/>
</dbReference>
<dbReference type="PROSITE" id="PS50011">
    <property type="entry name" value="PROTEIN_KINASE_DOM"/>
    <property type="match status" value="1"/>
</dbReference>
<evidence type="ECO:0000256" key="3">
    <source>
        <dbReference type="ARBA" id="ARBA00022741"/>
    </source>
</evidence>
<dbReference type="PANTHER" id="PTHR27005">
    <property type="entry name" value="WALL-ASSOCIATED RECEPTOR KINASE-LIKE 21"/>
    <property type="match status" value="1"/>
</dbReference>
<keyword evidence="11" id="KW-1185">Reference proteome</keyword>
<dbReference type="GO" id="GO:0004674">
    <property type="term" value="F:protein serine/threonine kinase activity"/>
    <property type="evidence" value="ECO:0007669"/>
    <property type="project" value="TreeGrafter"/>
</dbReference>
<protein>
    <recommendedName>
        <fullName evidence="9">Protein kinase domain-containing protein</fullName>
    </recommendedName>
</protein>
<dbReference type="GO" id="GO:0005886">
    <property type="term" value="C:plasma membrane"/>
    <property type="evidence" value="ECO:0007669"/>
    <property type="project" value="TreeGrafter"/>
</dbReference>
<evidence type="ECO:0000256" key="8">
    <source>
        <dbReference type="SAM" id="SignalP"/>
    </source>
</evidence>
<dbReference type="GO" id="GO:0007166">
    <property type="term" value="P:cell surface receptor signaling pathway"/>
    <property type="evidence" value="ECO:0007669"/>
    <property type="project" value="InterPro"/>
</dbReference>
<keyword evidence="4" id="KW-0067">ATP-binding</keyword>
<gene>
    <name evidence="10" type="ORF">ZIOFF_031307</name>
</gene>
<evidence type="ECO:0000313" key="10">
    <source>
        <dbReference type="EMBL" id="KAG6505993.1"/>
    </source>
</evidence>
<dbReference type="InterPro" id="IPR000719">
    <property type="entry name" value="Prot_kinase_dom"/>
</dbReference>
<dbReference type="SUPFAM" id="SSF56112">
    <property type="entry name" value="Protein kinase-like (PK-like)"/>
    <property type="match status" value="1"/>
</dbReference>
<dbReference type="Pfam" id="PF13947">
    <property type="entry name" value="GUB_WAK_bind"/>
    <property type="match status" value="2"/>
</dbReference>
<dbReference type="GO" id="GO:0005524">
    <property type="term" value="F:ATP binding"/>
    <property type="evidence" value="ECO:0007669"/>
    <property type="project" value="UniProtKB-KW"/>
</dbReference>
<dbReference type="FunFam" id="1.10.510.10:FF:000084">
    <property type="entry name" value="Wall-associated receptor kinase 2"/>
    <property type="match status" value="1"/>
</dbReference>
<feature type="domain" description="Protein kinase" evidence="9">
    <location>
        <begin position="355"/>
        <end position="686"/>
    </location>
</feature>
<dbReference type="InterPro" id="IPR045274">
    <property type="entry name" value="WAK-like"/>
</dbReference>
<dbReference type="PROSITE" id="PS00108">
    <property type="entry name" value="PROTEIN_KINASE_ST"/>
    <property type="match status" value="1"/>
</dbReference>
<evidence type="ECO:0000256" key="7">
    <source>
        <dbReference type="SAM" id="MobiDB-lite"/>
    </source>
</evidence>
<evidence type="ECO:0000256" key="2">
    <source>
        <dbReference type="ARBA" id="ARBA00022729"/>
    </source>
</evidence>
<dbReference type="InterPro" id="IPR011009">
    <property type="entry name" value="Kinase-like_dom_sf"/>
</dbReference>
<dbReference type="PANTHER" id="PTHR27005:SF283">
    <property type="entry name" value="OS02G0633066 PROTEIN"/>
    <property type="match status" value="1"/>
</dbReference>
<evidence type="ECO:0000259" key="9">
    <source>
        <dbReference type="PROSITE" id="PS50011"/>
    </source>
</evidence>
<comment type="subcellular location">
    <subcellularLocation>
        <location evidence="1">Membrane</location>
        <topology evidence="1">Single-pass type I membrane protein</topology>
    </subcellularLocation>
</comment>
<keyword evidence="5" id="KW-1015">Disulfide bond</keyword>
<keyword evidence="3" id="KW-0547">Nucleotide-binding</keyword>
<reference evidence="10 11" key="1">
    <citation type="submission" date="2020-08" db="EMBL/GenBank/DDBJ databases">
        <title>Plant Genome Project.</title>
        <authorList>
            <person name="Zhang R.-G."/>
        </authorList>
    </citation>
    <scope>NUCLEOTIDE SEQUENCE [LARGE SCALE GENOMIC DNA]</scope>
    <source>
        <tissue evidence="10">Rhizome</tissue>
    </source>
</reference>